<evidence type="ECO:0000313" key="1">
    <source>
        <dbReference type="EMBL" id="CAP56470.1"/>
    </source>
</evidence>
<proteinExistence type="predicted"/>
<dbReference type="PANTHER" id="PTHR34219">
    <property type="entry name" value="IRON-REGULATED INNER MEMBRANE PROTEIN-RELATED"/>
    <property type="match status" value="1"/>
</dbReference>
<dbReference type="OrthoDB" id="9791166at2"/>
<dbReference type="EMBL" id="AM889285">
    <property type="protein sequence ID" value="CAP56470.1"/>
    <property type="molecule type" value="Genomic_DNA"/>
</dbReference>
<accession>A9HNN0</accession>
<sequence length="384" mass="41669">MLRKIHRWIGLILALPLALQGITGTLLILIPLLTSGRPQTHATGIPRPMEAQIAAARPAAPAGTIPLRVSPPRWAGDSTCVSFGPPGERHPAFQVMVDPATATITGTHTIPASFFFLHRLHADLFLVPYGETATGIMGLLLLGMAITGIILWWPRPDLWLSGKWRRTITISRRARGYRFWRETHQSFGFWTALMLAFLASSGTILALPFARTVLGVHRPAPAAAHHAHGGGQMPGSGGGVPGEAGLDHMLDRLRATLPDAVPMDVTLGRTPDAQQVQVALPAYGPNRPATLRLDAASDSLVMVRDPGAQKTGEVFFQWMHTLHEAKLAPSSWFAPLWRAAIFVTGLALAFFCISGAAMWVLRRPARQVRDRQPIAAAPPSEEYQ</sequence>
<protein>
    <submittedName>
        <fullName evidence="1">Uncharacterized protein</fullName>
    </submittedName>
</protein>
<dbReference type="Proteomes" id="UP000001176">
    <property type="component" value="Chromosome"/>
</dbReference>
<dbReference type="AlphaFoldDB" id="A9HNN0"/>
<organism evidence="1 2">
    <name type="scientific">Gluconacetobacter diazotrophicus (strain ATCC 49037 / DSM 5601 / CCUG 37298 / CIP 103539 / LMG 7603 / PAl5)</name>
    <dbReference type="NCBI Taxonomy" id="272568"/>
    <lineage>
        <taxon>Bacteria</taxon>
        <taxon>Pseudomonadati</taxon>
        <taxon>Pseudomonadota</taxon>
        <taxon>Alphaproteobacteria</taxon>
        <taxon>Acetobacterales</taxon>
        <taxon>Acetobacteraceae</taxon>
        <taxon>Gluconacetobacter</taxon>
    </lineage>
</organism>
<gene>
    <name evidence="1" type="ordered locus">GDI2527</name>
</gene>
<dbReference type="RefSeq" id="WP_012226545.1">
    <property type="nucleotide sequence ID" value="NC_010125.1"/>
</dbReference>
<dbReference type="KEGG" id="gdj:Gdia_0769"/>
<evidence type="ECO:0000313" key="2">
    <source>
        <dbReference type="Proteomes" id="UP000001176"/>
    </source>
</evidence>
<dbReference type="STRING" id="272568.GDI2527"/>
<dbReference type="eggNOG" id="COG3182">
    <property type="taxonomic scope" value="Bacteria"/>
</dbReference>
<dbReference type="HOGENOM" id="CLU_719165_0_0_5"/>
<dbReference type="Pfam" id="PF03929">
    <property type="entry name" value="PepSY_TM"/>
    <property type="match status" value="1"/>
</dbReference>
<dbReference type="InterPro" id="IPR005625">
    <property type="entry name" value="PepSY-ass_TM"/>
</dbReference>
<name>A9HNN0_GLUDA</name>
<dbReference type="KEGG" id="gdi:GDI2527"/>
<reference evidence="1 2" key="1">
    <citation type="journal article" date="2009" name="BMC Genomics">
        <title>Complete genome sequence of the sugarcane nitrogen-fixing endophyte Gluconacetobacter diazotrophicus Pal5.</title>
        <authorList>
            <person name="Bertalan M."/>
            <person name="Albano R."/>
            <person name="Padua V."/>
            <person name="Rouws L."/>
            <person name="Rojas C."/>
            <person name="Hemerly A."/>
            <person name="Teixeira K."/>
            <person name="Schwab S."/>
            <person name="Araujo J."/>
            <person name="Oliveira A."/>
            <person name="Franca L."/>
            <person name="Magalhaes V."/>
            <person name="Alqueres S."/>
            <person name="Cardoso A."/>
            <person name="Almeida W."/>
            <person name="Loureiro M.M."/>
            <person name="Nogueira E."/>
            <person name="Cidade D."/>
            <person name="Oliveira D."/>
            <person name="Simao T."/>
            <person name="Macedo J."/>
            <person name="Valadao A."/>
            <person name="Dreschsel M."/>
            <person name="Freitas F."/>
            <person name="Vidal M."/>
            <person name="Guedes H."/>
            <person name="Rodrigues E."/>
            <person name="Meneses C."/>
            <person name="Brioso P."/>
            <person name="Pozzer L."/>
            <person name="Figueiredo D."/>
            <person name="Montano H."/>
            <person name="Junior J."/>
            <person name="Filho G."/>
            <person name="Flores V."/>
            <person name="Ferreira B."/>
            <person name="Branco A."/>
            <person name="Gonzalez P."/>
            <person name="Guillobel H."/>
            <person name="Lemos M."/>
            <person name="Seibel L."/>
            <person name="Macedo J."/>
            <person name="Alves-Ferreira M."/>
            <person name="Sachetto-Martins G."/>
            <person name="Coelho A."/>
            <person name="Santos E."/>
            <person name="Amaral G."/>
            <person name="Neves A."/>
            <person name="Pacheco A.B."/>
            <person name="Carvalho D."/>
            <person name="Lery L."/>
            <person name="Bisch P."/>
            <person name="Rossle S.C."/>
            <person name="Urmenyi T."/>
            <person name="Kruger W.V."/>
            <person name="Martins O."/>
            <person name="Baldani J.I."/>
            <person name="Ferreira P.C."/>
        </authorList>
    </citation>
    <scope>NUCLEOTIDE SEQUENCE [LARGE SCALE GENOMIC DNA]</scope>
    <source>
        <strain evidence="2">ATCC 49037 / DSM 5601 / CCUG 37298 / CIP 103539 / LMG 7603 / PAl5</strain>
    </source>
</reference>
<keyword evidence="2" id="KW-1185">Reference proteome</keyword>